<gene>
    <name evidence="7" type="primary">sig1</name>
</gene>
<dbReference type="InterPro" id="IPR000943">
    <property type="entry name" value="RNA_pol_sigma70"/>
</dbReference>
<feature type="domain" description="RNA polymerase sigma-70" evidence="6">
    <location>
        <begin position="291"/>
        <end position="304"/>
    </location>
</feature>
<dbReference type="InterPro" id="IPR014284">
    <property type="entry name" value="RNA_pol_sigma-70_dom"/>
</dbReference>
<proteinExistence type="evidence at transcript level"/>
<keyword evidence="5" id="KW-0804">Transcription</keyword>
<name>A0A0G2SY45_9ROSI</name>
<dbReference type="Gene3D" id="1.10.601.10">
    <property type="entry name" value="RNA Polymerase Primary Sigma Factor"/>
    <property type="match status" value="1"/>
</dbReference>
<dbReference type="InterPro" id="IPR007630">
    <property type="entry name" value="RNA_pol_sigma70_r4"/>
</dbReference>
<dbReference type="GO" id="GO:0003677">
    <property type="term" value="F:DNA binding"/>
    <property type="evidence" value="ECO:0007669"/>
    <property type="project" value="UniProtKB-KW"/>
</dbReference>
<keyword evidence="4" id="KW-0238">DNA-binding</keyword>
<protein>
    <submittedName>
        <fullName evidence="7">Sigma factor</fullName>
    </submittedName>
</protein>
<dbReference type="NCBIfam" id="TIGR02937">
    <property type="entry name" value="sigma70-ECF"/>
    <property type="match status" value="1"/>
</dbReference>
<dbReference type="Pfam" id="PF04539">
    <property type="entry name" value="Sigma70_r3"/>
    <property type="match status" value="1"/>
</dbReference>
<sequence>MATAAVIGLSAGKRLLSSSLYYSDYAEKLSYANDHGHYNATPTKTVVIAKKSSNCSPRFPSSNRKTQSIKALKEHVDDISGPSTAESWFQRSNDVDEQNFDIEYSVEALLLLQKSMLEKQWNLSFDKTMLTDLVKEKTCKRIPVTCSGVSARQRRMSNKRKILSENSSMMQTSRCNRLRTIIGPELMQNRFKGYVKGVVSEELLSHAEVVHLSKKIKCGLSLEEHKLRLKKRLGCEPSDEQLATSLRISRAELRSKWIESGLAREKLAMSNVRLVMSIAQRYDNMGAEMSDLVQGGLIGLLRGIEKFDSAKGFKISTYVYWWIRQGVSRALIENSRTLRLPTHLHERLGLIRNAKIRLEEKGITPSIERLAECLNMSKKKIRNATEAISKVFSLDREAFPSLNGLPGETHHSYIADNCLDNNPWHGVDEWALKDEVKKLIEMTLGEREREIIRLYHGLDNECLTWEDISKRIGLSRERVRQVGLVAMEKLKHAARRKHMEAMLVKH</sequence>
<dbReference type="PANTHER" id="PTHR30603">
    <property type="entry name" value="RNA POLYMERASE SIGMA FACTOR RPO"/>
    <property type="match status" value="1"/>
</dbReference>
<dbReference type="InterPro" id="IPR050239">
    <property type="entry name" value="Sigma-70_RNA_pol_init_factors"/>
</dbReference>
<dbReference type="Pfam" id="PF04545">
    <property type="entry name" value="Sigma70_r4"/>
    <property type="match status" value="1"/>
</dbReference>
<dbReference type="CDD" id="cd06171">
    <property type="entry name" value="Sigma70_r4"/>
    <property type="match status" value="1"/>
</dbReference>
<dbReference type="AlphaFoldDB" id="A0A0G2SY45"/>
<dbReference type="PANTHER" id="PTHR30603:SF14">
    <property type="entry name" value="RNA POLYMERASE SIGMA FACTOR SIGA"/>
    <property type="match status" value="1"/>
</dbReference>
<evidence type="ECO:0000256" key="4">
    <source>
        <dbReference type="ARBA" id="ARBA00023125"/>
    </source>
</evidence>
<dbReference type="GO" id="GO:0071482">
    <property type="term" value="P:cellular response to light stimulus"/>
    <property type="evidence" value="ECO:0007669"/>
    <property type="project" value="UniProtKB-ARBA"/>
</dbReference>
<evidence type="ECO:0000256" key="5">
    <source>
        <dbReference type="ARBA" id="ARBA00023163"/>
    </source>
</evidence>
<dbReference type="SUPFAM" id="SSF88946">
    <property type="entry name" value="Sigma2 domain of RNA polymerase sigma factors"/>
    <property type="match status" value="1"/>
</dbReference>
<dbReference type="SUPFAM" id="SSF88659">
    <property type="entry name" value="Sigma3 and sigma4 domains of RNA polymerase sigma factors"/>
    <property type="match status" value="2"/>
</dbReference>
<dbReference type="PROSITE" id="PS00715">
    <property type="entry name" value="SIGMA70_1"/>
    <property type="match status" value="1"/>
</dbReference>
<keyword evidence="3" id="KW-0731">Sigma factor</keyword>
<dbReference type="InterPro" id="IPR007627">
    <property type="entry name" value="RNA_pol_sigma70_r2"/>
</dbReference>
<dbReference type="Pfam" id="PF04542">
    <property type="entry name" value="Sigma70_r2"/>
    <property type="match status" value="1"/>
</dbReference>
<dbReference type="InterPro" id="IPR007624">
    <property type="entry name" value="RNA_pol_sigma70_r3"/>
</dbReference>
<evidence type="ECO:0000313" key="7">
    <source>
        <dbReference type="EMBL" id="AKC88633.1"/>
    </source>
</evidence>
<organism evidence="7">
    <name type="scientific">Melianthus villosus</name>
    <dbReference type="NCBI Taxonomy" id="377280"/>
    <lineage>
        <taxon>Eukaryota</taxon>
        <taxon>Viridiplantae</taxon>
        <taxon>Streptophyta</taxon>
        <taxon>Embryophyta</taxon>
        <taxon>Tracheophyta</taxon>
        <taxon>Spermatophyta</taxon>
        <taxon>Magnoliopsida</taxon>
        <taxon>eudicotyledons</taxon>
        <taxon>Gunneridae</taxon>
        <taxon>Pentapetalae</taxon>
        <taxon>rosids</taxon>
        <taxon>malvids</taxon>
        <taxon>Geraniales</taxon>
        <taxon>Francoaceae</taxon>
        <taxon>Melianthus</taxon>
    </lineage>
</organism>
<dbReference type="InterPro" id="IPR013325">
    <property type="entry name" value="RNA_pol_sigma_r2"/>
</dbReference>
<evidence type="ECO:0000256" key="1">
    <source>
        <dbReference type="ARBA" id="ARBA00007788"/>
    </source>
</evidence>
<dbReference type="Gene3D" id="1.10.10.10">
    <property type="entry name" value="Winged helix-like DNA-binding domain superfamily/Winged helix DNA-binding domain"/>
    <property type="match status" value="2"/>
</dbReference>
<keyword evidence="2" id="KW-0805">Transcription regulation</keyword>
<evidence type="ECO:0000259" key="6">
    <source>
        <dbReference type="PROSITE" id="PS00715"/>
    </source>
</evidence>
<reference evidence="7" key="1">
    <citation type="journal article" date="2015" name="Plant Cell">
        <title>Coordinated rates of evolution between interacting plastid and nuclear genes in Geraniaceae.</title>
        <authorList>
            <person name="Zhang J."/>
            <person name="Ruhlman T.A."/>
            <person name="Sabir J."/>
            <person name="Blazier J.C."/>
            <person name="Jansen R.K."/>
        </authorList>
    </citation>
    <scope>NUCLEOTIDE SEQUENCE</scope>
</reference>
<dbReference type="InterPro" id="IPR036388">
    <property type="entry name" value="WH-like_DNA-bd_sf"/>
</dbReference>
<dbReference type="EMBL" id="KJ916864">
    <property type="protein sequence ID" value="AKC88633.1"/>
    <property type="molecule type" value="mRNA"/>
</dbReference>
<dbReference type="GO" id="GO:0016987">
    <property type="term" value="F:sigma factor activity"/>
    <property type="evidence" value="ECO:0007669"/>
    <property type="project" value="UniProtKB-KW"/>
</dbReference>
<dbReference type="GO" id="GO:0006352">
    <property type="term" value="P:DNA-templated transcription initiation"/>
    <property type="evidence" value="ECO:0007669"/>
    <property type="project" value="InterPro"/>
</dbReference>
<evidence type="ECO:0000256" key="3">
    <source>
        <dbReference type="ARBA" id="ARBA00023082"/>
    </source>
</evidence>
<evidence type="ECO:0000256" key="2">
    <source>
        <dbReference type="ARBA" id="ARBA00023015"/>
    </source>
</evidence>
<dbReference type="PRINTS" id="PR00046">
    <property type="entry name" value="SIGMA70FCT"/>
</dbReference>
<dbReference type="InterPro" id="IPR013324">
    <property type="entry name" value="RNA_pol_sigma_r3/r4-like"/>
</dbReference>
<accession>A0A0G2SY45</accession>
<comment type="similarity">
    <text evidence="1">Belongs to the sigma-70 factor family.</text>
</comment>